<dbReference type="EMBL" id="WELI01000001">
    <property type="protein sequence ID" value="KAB7733324.1"/>
    <property type="molecule type" value="Genomic_DNA"/>
</dbReference>
<organism evidence="1 2">
    <name type="scientific">Rudanella paleaurantiibacter</name>
    <dbReference type="NCBI Taxonomy" id="2614655"/>
    <lineage>
        <taxon>Bacteria</taxon>
        <taxon>Pseudomonadati</taxon>
        <taxon>Bacteroidota</taxon>
        <taxon>Cytophagia</taxon>
        <taxon>Cytophagales</taxon>
        <taxon>Cytophagaceae</taxon>
        <taxon>Rudanella</taxon>
    </lineage>
</organism>
<comment type="caution">
    <text evidence="1">The sequence shown here is derived from an EMBL/GenBank/DDBJ whole genome shotgun (WGS) entry which is preliminary data.</text>
</comment>
<name>A0A7J5U655_9BACT</name>
<accession>A0A7J5U655</accession>
<reference evidence="1 2" key="1">
    <citation type="submission" date="2019-10" db="EMBL/GenBank/DDBJ databases">
        <title>Rudanella paleaurantiibacter sp. nov., isolated from sludge.</title>
        <authorList>
            <person name="Xu S.Q."/>
        </authorList>
    </citation>
    <scope>NUCLEOTIDE SEQUENCE [LARGE SCALE GENOMIC DNA]</scope>
    <source>
        <strain evidence="1 2">HX-22-17</strain>
    </source>
</reference>
<evidence type="ECO:0000313" key="2">
    <source>
        <dbReference type="Proteomes" id="UP000488299"/>
    </source>
</evidence>
<evidence type="ECO:0000313" key="1">
    <source>
        <dbReference type="EMBL" id="KAB7733324.1"/>
    </source>
</evidence>
<dbReference type="AlphaFoldDB" id="A0A7J5U655"/>
<dbReference type="Proteomes" id="UP000488299">
    <property type="component" value="Unassembled WGS sequence"/>
</dbReference>
<keyword evidence="2" id="KW-1185">Reference proteome</keyword>
<proteinExistence type="predicted"/>
<protein>
    <submittedName>
        <fullName evidence="1">Uncharacterized protein</fullName>
    </submittedName>
</protein>
<gene>
    <name evidence="1" type="ORF">F5984_03635</name>
</gene>
<sequence length="113" mass="13020">MRGSIIRAIAYGDVAAADVLRITQINPNSYQLRRQNPDLWTIDEISQLATALGHETNTLKPIRQLTLLLQLLPNSKQKEVHQRAQLTRRKLLVRQANCNNWKVWELQQIADVL</sequence>